<gene>
    <name evidence="5" type="ORF">HDK90DRAFT_179882</name>
</gene>
<dbReference type="InterPro" id="IPR036291">
    <property type="entry name" value="NAD(P)-bd_dom_sf"/>
</dbReference>
<dbReference type="SUPFAM" id="SSF51735">
    <property type="entry name" value="NAD(P)-binding Rossmann-fold domains"/>
    <property type="match status" value="1"/>
</dbReference>
<keyword evidence="2" id="KW-0560">Oxidoreductase</keyword>
<dbReference type="Proteomes" id="UP001492380">
    <property type="component" value="Unassembled WGS sequence"/>
</dbReference>
<evidence type="ECO:0000313" key="5">
    <source>
        <dbReference type="EMBL" id="KAK8240312.1"/>
    </source>
</evidence>
<dbReference type="PANTHER" id="PTHR24320:SF285">
    <property type="entry name" value="RETINOL DEHYDROGENASE 14"/>
    <property type="match status" value="1"/>
</dbReference>
<sequence>MPVPIATQVIYDGIGSIPYAWTAIKLLPWLLLLAALKRYFGGNVNTSERKMHAKVVLLTGGTSGIGAQVARELALRGAHLVLLTQHELTDPFLVDYIDDLREQTNNSLITAEHVDLSSLHSIRKFATKWVDNAPPRRLDMIILCANTCTPKGGQVRITRDGLEESWGVNYLANFHLLSILSPALRAQPPDRDIRVIFSTCSNYMGGQLPDFTRDALGDKMVGKGKSKKGQPKEVVAFKATSADATSKLALMTFASAFQKHLSSYKRPDQFPMTARVFVVDPGFTRTPGTRRYLTFGSLWGLALYLIMWPVWWLILKSPQQGAQTYLWASMDDRLGRESGGKFLKECREIKFQRGEIENEQMQKGLWEASEKTIEELEKRGALERAHHKKQGEEDEKAKKQQAELEALEELVRKAKAAKDLEKEKEKNEEGSKGKTSKPRKGKKSNT</sequence>
<protein>
    <recommendedName>
        <fullName evidence="7">Oxidoreductase</fullName>
    </recommendedName>
</protein>
<evidence type="ECO:0000313" key="6">
    <source>
        <dbReference type="Proteomes" id="UP001492380"/>
    </source>
</evidence>
<feature type="compositionally biased region" description="Basic residues" evidence="3">
    <location>
        <begin position="434"/>
        <end position="446"/>
    </location>
</feature>
<evidence type="ECO:0000256" key="3">
    <source>
        <dbReference type="SAM" id="MobiDB-lite"/>
    </source>
</evidence>
<feature type="transmembrane region" description="Helical" evidence="4">
    <location>
        <begin position="292"/>
        <end position="314"/>
    </location>
</feature>
<dbReference type="CDD" id="cd22249">
    <property type="entry name" value="UDM1_RNF168_RNF169-like"/>
    <property type="match status" value="1"/>
</dbReference>
<dbReference type="Pfam" id="PF00106">
    <property type="entry name" value="adh_short"/>
    <property type="match status" value="1"/>
</dbReference>
<feature type="region of interest" description="Disordered" evidence="3">
    <location>
        <begin position="382"/>
        <end position="446"/>
    </location>
</feature>
<keyword evidence="4" id="KW-0472">Membrane</keyword>
<proteinExistence type="inferred from homology"/>
<keyword evidence="4" id="KW-1133">Transmembrane helix</keyword>
<reference evidence="5 6" key="1">
    <citation type="submission" date="2024-04" db="EMBL/GenBank/DDBJ databases">
        <title>Phyllosticta paracitricarpa is synonymous to the EU quarantine fungus P. citricarpa based on phylogenomic analyses.</title>
        <authorList>
            <consortium name="Lawrence Berkeley National Laboratory"/>
            <person name="Van Ingen-Buijs V.A."/>
            <person name="Van Westerhoven A.C."/>
            <person name="Haridas S."/>
            <person name="Skiadas P."/>
            <person name="Martin F."/>
            <person name="Groenewald J.Z."/>
            <person name="Crous P.W."/>
            <person name="Seidl M.F."/>
        </authorList>
    </citation>
    <scope>NUCLEOTIDE SEQUENCE [LARGE SCALE GENOMIC DNA]</scope>
    <source>
        <strain evidence="5 6">CBS 123374</strain>
    </source>
</reference>
<keyword evidence="4" id="KW-0812">Transmembrane</keyword>
<evidence type="ECO:0000256" key="4">
    <source>
        <dbReference type="SAM" id="Phobius"/>
    </source>
</evidence>
<dbReference type="Gene3D" id="3.40.50.720">
    <property type="entry name" value="NAD(P)-binding Rossmann-like Domain"/>
    <property type="match status" value="1"/>
</dbReference>
<organism evidence="5 6">
    <name type="scientific">Phyllosticta capitalensis</name>
    <dbReference type="NCBI Taxonomy" id="121624"/>
    <lineage>
        <taxon>Eukaryota</taxon>
        <taxon>Fungi</taxon>
        <taxon>Dikarya</taxon>
        <taxon>Ascomycota</taxon>
        <taxon>Pezizomycotina</taxon>
        <taxon>Dothideomycetes</taxon>
        <taxon>Dothideomycetes incertae sedis</taxon>
        <taxon>Botryosphaeriales</taxon>
        <taxon>Phyllostictaceae</taxon>
        <taxon>Phyllosticta</taxon>
    </lineage>
</organism>
<dbReference type="PRINTS" id="PR00081">
    <property type="entry name" value="GDHRDH"/>
</dbReference>
<comment type="caution">
    <text evidence="5">The sequence shown here is derived from an EMBL/GenBank/DDBJ whole genome shotgun (WGS) entry which is preliminary data.</text>
</comment>
<dbReference type="PANTHER" id="PTHR24320">
    <property type="entry name" value="RETINOL DEHYDROGENASE"/>
    <property type="match status" value="1"/>
</dbReference>
<dbReference type="EMBL" id="JBBWRZ010000003">
    <property type="protein sequence ID" value="KAK8240312.1"/>
    <property type="molecule type" value="Genomic_DNA"/>
</dbReference>
<evidence type="ECO:0000256" key="2">
    <source>
        <dbReference type="ARBA" id="ARBA00023002"/>
    </source>
</evidence>
<comment type="similarity">
    <text evidence="1">Belongs to the short-chain dehydrogenases/reductases (SDR) family.</text>
</comment>
<evidence type="ECO:0008006" key="7">
    <source>
        <dbReference type="Google" id="ProtNLM"/>
    </source>
</evidence>
<keyword evidence="6" id="KW-1185">Reference proteome</keyword>
<feature type="compositionally biased region" description="Basic and acidic residues" evidence="3">
    <location>
        <begin position="409"/>
        <end position="432"/>
    </location>
</feature>
<accession>A0ABR1YVU2</accession>
<evidence type="ECO:0000256" key="1">
    <source>
        <dbReference type="ARBA" id="ARBA00006484"/>
    </source>
</evidence>
<name>A0ABR1YVU2_9PEZI</name>
<dbReference type="InterPro" id="IPR002347">
    <property type="entry name" value="SDR_fam"/>
</dbReference>
<feature type="transmembrane region" description="Helical" evidence="4">
    <location>
        <begin position="20"/>
        <end position="40"/>
    </location>
</feature>